<dbReference type="PANTHER" id="PTHR47827">
    <property type="entry name" value="AHD DOMAIN-CONTAINING PROTEIN"/>
    <property type="match status" value="1"/>
</dbReference>
<organism evidence="5 6">
    <name type="scientific">Clytia hemisphaerica</name>
    <dbReference type="NCBI Taxonomy" id="252671"/>
    <lineage>
        <taxon>Eukaryota</taxon>
        <taxon>Metazoa</taxon>
        <taxon>Cnidaria</taxon>
        <taxon>Hydrozoa</taxon>
        <taxon>Hydroidolina</taxon>
        <taxon>Leptothecata</taxon>
        <taxon>Obeliida</taxon>
        <taxon>Clytiidae</taxon>
        <taxon>Clytia</taxon>
    </lineage>
</organism>
<comment type="subcellular location">
    <subcellularLocation>
        <location evidence="2">Nucleus</location>
    </subcellularLocation>
</comment>
<dbReference type="Proteomes" id="UP000594262">
    <property type="component" value="Unplaced"/>
</dbReference>
<dbReference type="Gene3D" id="2.60.40.1970">
    <property type="entry name" value="YEATS domain"/>
    <property type="match status" value="1"/>
</dbReference>
<keyword evidence="3" id="KW-0175">Coiled coil</keyword>
<dbReference type="GO" id="GO:0003682">
    <property type="term" value="F:chromatin binding"/>
    <property type="evidence" value="ECO:0007669"/>
    <property type="project" value="TreeGrafter"/>
</dbReference>
<dbReference type="PROSITE" id="PS51037">
    <property type="entry name" value="YEATS"/>
    <property type="match status" value="1"/>
</dbReference>
<keyword evidence="6" id="KW-1185">Reference proteome</keyword>
<dbReference type="Pfam" id="PF03366">
    <property type="entry name" value="YEATS"/>
    <property type="match status" value="1"/>
</dbReference>
<proteinExistence type="predicted"/>
<dbReference type="InterPro" id="IPR052790">
    <property type="entry name" value="YEATS_domain"/>
</dbReference>
<dbReference type="InterPro" id="IPR055129">
    <property type="entry name" value="YEATS_dom"/>
</dbReference>
<dbReference type="InterPro" id="IPR038704">
    <property type="entry name" value="YEAST_sf"/>
</dbReference>
<dbReference type="OrthoDB" id="10053467at2759"/>
<evidence type="ECO:0000256" key="2">
    <source>
        <dbReference type="PROSITE-ProRule" id="PRU00376"/>
    </source>
</evidence>
<evidence type="ECO:0000256" key="1">
    <source>
        <dbReference type="ARBA" id="ARBA00023242"/>
    </source>
</evidence>
<dbReference type="EnsemblMetazoa" id="CLYHEMT022074.1">
    <property type="protein sequence ID" value="CLYHEMP022074.1"/>
    <property type="gene ID" value="CLYHEMG022074"/>
</dbReference>
<name>A0A7M5XEM3_9CNID</name>
<dbReference type="GO" id="GO:0045893">
    <property type="term" value="P:positive regulation of DNA-templated transcription"/>
    <property type="evidence" value="ECO:0007669"/>
    <property type="project" value="TreeGrafter"/>
</dbReference>
<dbReference type="AlphaFoldDB" id="A0A7M5XEM3"/>
<reference evidence="5" key="1">
    <citation type="submission" date="2021-01" db="UniProtKB">
        <authorList>
            <consortium name="EnsemblMetazoa"/>
        </authorList>
    </citation>
    <scope>IDENTIFICATION</scope>
</reference>
<feature type="domain" description="YEATS" evidence="4">
    <location>
        <begin position="88"/>
        <end position="222"/>
    </location>
</feature>
<feature type="coiled-coil region" evidence="3">
    <location>
        <begin position="44"/>
        <end position="71"/>
    </location>
</feature>
<dbReference type="PANTHER" id="PTHR47827:SF3">
    <property type="entry name" value="AF-9 ANC1 HOMOLOGY DOMAIN-CONTAINING PROTEIN"/>
    <property type="match status" value="1"/>
</dbReference>
<accession>A0A7M5XEM3</accession>
<protein>
    <recommendedName>
        <fullName evidence="4">YEATS domain-containing protein</fullName>
    </recommendedName>
</protein>
<evidence type="ECO:0000313" key="6">
    <source>
        <dbReference type="Proteomes" id="UP000594262"/>
    </source>
</evidence>
<keyword evidence="1 2" id="KW-0539">Nucleus</keyword>
<sequence length="222" mass="26119">MENQAGHDETQIPTATKQVEMRESFQILQLEKTVKEKEVIGRLIGEKRKLQDDYEERLERLSKRIKEMEEKPTNTNQVLVTSSNKETKCTRIYIIKMELSHQASLKDEPNDEENTPTYDWTVHMRGVGDADLSHIVDKVVFNLNLARSYPKPRRGCSEPPFKISEFGRGSFTMPIEISFKTFEKQDKRHEILYHKMDFTKLTGCNVEELDRRSLRRLREKIT</sequence>
<evidence type="ECO:0000259" key="4">
    <source>
        <dbReference type="PROSITE" id="PS51037"/>
    </source>
</evidence>
<evidence type="ECO:0000256" key="3">
    <source>
        <dbReference type="SAM" id="Coils"/>
    </source>
</evidence>
<dbReference type="GO" id="GO:0008023">
    <property type="term" value="C:transcription elongation factor complex"/>
    <property type="evidence" value="ECO:0007669"/>
    <property type="project" value="TreeGrafter"/>
</dbReference>
<evidence type="ECO:0000313" key="5">
    <source>
        <dbReference type="EnsemblMetazoa" id="CLYHEMP022074.1"/>
    </source>
</evidence>